<sequence>MSKSPEPRRGHSESPRKKGPERKLVFKRLEKGVFHRLGDKGKSMSSYSNDSRHRLYHSSRKDTKRYTRVLVQEKQSLFLKNIITKGHPHKGWNRCQKVKVAQEGIGSQSKIGKSRVLRTICPNHGDVKGAPERMKISGVMHGITNPELIKRLHDKILKSVDEMMRVTTTFLRGEVAASNHKRKKSFSLWKQQKAAQKQNFKKGGFQNQQRQERKQDRFTLLTKTPTEILALDKGKFKPLSPMTTPVEKRNASKFYEFHGEVGEEDETEGPMIIEAEMGGHFVYRMYVDRVSSLEILKVVIPIQRNHKKARNKENTGSSIYSSRNAKISSNRQNDHITEHRDYSIRMHNGFKTRSAAACNQPSHRRKNPGRDSLRISETNYSNMLYFHRRMTEGAMRPAKAQPRYIRLEANGYDWSSTSHSRARSKYS</sequence>
<proteinExistence type="predicted"/>
<protein>
    <submittedName>
        <fullName evidence="2">Reverse transcriptase domain-containing protein</fullName>
    </submittedName>
</protein>
<dbReference type="AlphaFoldDB" id="A0A6L2MLE6"/>
<organism evidence="2">
    <name type="scientific">Tanacetum cinerariifolium</name>
    <name type="common">Dalmatian daisy</name>
    <name type="synonym">Chrysanthemum cinerariifolium</name>
    <dbReference type="NCBI Taxonomy" id="118510"/>
    <lineage>
        <taxon>Eukaryota</taxon>
        <taxon>Viridiplantae</taxon>
        <taxon>Streptophyta</taxon>
        <taxon>Embryophyta</taxon>
        <taxon>Tracheophyta</taxon>
        <taxon>Spermatophyta</taxon>
        <taxon>Magnoliopsida</taxon>
        <taxon>eudicotyledons</taxon>
        <taxon>Gunneridae</taxon>
        <taxon>Pentapetalae</taxon>
        <taxon>asterids</taxon>
        <taxon>campanulids</taxon>
        <taxon>Asterales</taxon>
        <taxon>Asteraceae</taxon>
        <taxon>Asteroideae</taxon>
        <taxon>Anthemideae</taxon>
        <taxon>Anthemidinae</taxon>
        <taxon>Tanacetum</taxon>
    </lineage>
</organism>
<evidence type="ECO:0000256" key="1">
    <source>
        <dbReference type="SAM" id="MobiDB-lite"/>
    </source>
</evidence>
<feature type="region of interest" description="Disordered" evidence="1">
    <location>
        <begin position="37"/>
        <end position="60"/>
    </location>
</feature>
<comment type="caution">
    <text evidence="2">The sequence shown here is derived from an EMBL/GenBank/DDBJ whole genome shotgun (WGS) entry which is preliminary data.</text>
</comment>
<feature type="region of interest" description="Disordered" evidence="1">
    <location>
        <begin position="353"/>
        <end position="374"/>
    </location>
</feature>
<keyword evidence="2" id="KW-0808">Transferase</keyword>
<feature type="region of interest" description="Disordered" evidence="1">
    <location>
        <begin position="307"/>
        <end position="339"/>
    </location>
</feature>
<gene>
    <name evidence="2" type="ORF">Tci_046786</name>
</gene>
<reference evidence="2" key="1">
    <citation type="journal article" date="2019" name="Sci. Rep.">
        <title>Draft genome of Tanacetum cinerariifolium, the natural source of mosquito coil.</title>
        <authorList>
            <person name="Yamashiro T."/>
            <person name="Shiraishi A."/>
            <person name="Satake H."/>
            <person name="Nakayama K."/>
        </authorList>
    </citation>
    <scope>NUCLEOTIDE SEQUENCE</scope>
</reference>
<keyword evidence="2" id="KW-0548">Nucleotidyltransferase</keyword>
<feature type="region of interest" description="Disordered" evidence="1">
    <location>
        <begin position="1"/>
        <end position="25"/>
    </location>
</feature>
<dbReference type="GO" id="GO:0003964">
    <property type="term" value="F:RNA-directed DNA polymerase activity"/>
    <property type="evidence" value="ECO:0007669"/>
    <property type="project" value="UniProtKB-KW"/>
</dbReference>
<evidence type="ECO:0000313" key="2">
    <source>
        <dbReference type="EMBL" id="GEU74808.1"/>
    </source>
</evidence>
<keyword evidence="2" id="KW-0695">RNA-directed DNA polymerase</keyword>
<accession>A0A6L2MLE6</accession>
<feature type="compositionally biased region" description="Polar residues" evidence="1">
    <location>
        <begin position="314"/>
        <end position="331"/>
    </location>
</feature>
<name>A0A6L2MLE6_TANCI</name>
<dbReference type="EMBL" id="BKCJ010006955">
    <property type="protein sequence ID" value="GEU74808.1"/>
    <property type="molecule type" value="Genomic_DNA"/>
</dbReference>